<evidence type="ECO:0000256" key="1">
    <source>
        <dbReference type="SAM" id="MobiDB-lite"/>
    </source>
</evidence>
<keyword evidence="3" id="KW-1185">Reference proteome</keyword>
<feature type="region of interest" description="Disordered" evidence="1">
    <location>
        <begin position="126"/>
        <end position="150"/>
    </location>
</feature>
<dbReference type="Proteomes" id="UP000613740">
    <property type="component" value="Unassembled WGS sequence"/>
</dbReference>
<organism evidence="2 3">
    <name type="scientific">Chlamydomonas schloesseri</name>
    <dbReference type="NCBI Taxonomy" id="2026947"/>
    <lineage>
        <taxon>Eukaryota</taxon>
        <taxon>Viridiplantae</taxon>
        <taxon>Chlorophyta</taxon>
        <taxon>core chlorophytes</taxon>
        <taxon>Chlorophyceae</taxon>
        <taxon>CS clade</taxon>
        <taxon>Chlamydomonadales</taxon>
        <taxon>Chlamydomonadaceae</taxon>
        <taxon>Chlamydomonas</taxon>
    </lineage>
</organism>
<name>A0A835WH19_9CHLO</name>
<dbReference type="EMBL" id="JAEHOD010000022">
    <property type="protein sequence ID" value="KAG2447295.1"/>
    <property type="molecule type" value="Genomic_DNA"/>
</dbReference>
<dbReference type="AlphaFoldDB" id="A0A835WH19"/>
<proteinExistence type="predicted"/>
<dbReference type="OrthoDB" id="546544at2759"/>
<protein>
    <submittedName>
        <fullName evidence="2">Uncharacterized protein</fullName>
    </submittedName>
</protein>
<evidence type="ECO:0000313" key="3">
    <source>
        <dbReference type="Proteomes" id="UP000613740"/>
    </source>
</evidence>
<accession>A0A835WH19</accession>
<sequence>MPSQAPSSAPAKAAVAALCTAAAPITLLYDALQNGLAAAVRSLGVEGVTVAVADAQCSKGSELAFRVQLRCTSADPDLPAAVAKTLTGPAGVAAALAQLKRTTVGVFGEAGLVMLSQLRLETLVGGAGSTSGSSNNTTNDGSRGANVSAAASESAGAGDANLIDASNKAAAAAGTGAAAVQAATGVADGGDAAGVVDAAEHGAQQTAVEMADASIDGTVAADGSVSG</sequence>
<gene>
    <name evidence="2" type="ORF">HYH02_007625</name>
</gene>
<reference evidence="2" key="1">
    <citation type="journal article" date="2020" name="bioRxiv">
        <title>Comparative genomics of Chlamydomonas.</title>
        <authorList>
            <person name="Craig R.J."/>
            <person name="Hasan A.R."/>
            <person name="Ness R.W."/>
            <person name="Keightley P.D."/>
        </authorList>
    </citation>
    <scope>NUCLEOTIDE SEQUENCE</scope>
    <source>
        <strain evidence="2">CCAP 11/173</strain>
    </source>
</reference>
<evidence type="ECO:0000313" key="2">
    <source>
        <dbReference type="EMBL" id="KAG2447295.1"/>
    </source>
</evidence>
<comment type="caution">
    <text evidence="2">The sequence shown here is derived from an EMBL/GenBank/DDBJ whole genome shotgun (WGS) entry which is preliminary data.</text>
</comment>
<feature type="compositionally biased region" description="Low complexity" evidence="1">
    <location>
        <begin position="130"/>
        <end position="150"/>
    </location>
</feature>